<gene>
    <name evidence="2" type="ORF">AVEN_39189_1</name>
    <name evidence="1" type="ORF">AVEN_45977_1</name>
</gene>
<comment type="caution">
    <text evidence="1">The sequence shown here is derived from an EMBL/GenBank/DDBJ whole genome shotgun (WGS) entry which is preliminary data.</text>
</comment>
<sequence>MTNRTSSFKVTGICTFNANNFTDTDFMCSLVSDRTNPDDEKKQHINTDVVSPSVSSEKEIINHIPEIPGPSTSKSFAVTHQDILPYPKAQKRKITNRVYQKRKTMIVTDG</sequence>
<dbReference type="EMBL" id="BGPR01048459">
    <property type="protein sequence ID" value="GBO25463.1"/>
    <property type="molecule type" value="Genomic_DNA"/>
</dbReference>
<dbReference type="Proteomes" id="UP000499080">
    <property type="component" value="Unassembled WGS sequence"/>
</dbReference>
<protein>
    <submittedName>
        <fullName evidence="1">Uncharacterized protein</fullName>
    </submittedName>
</protein>
<evidence type="ECO:0000313" key="3">
    <source>
        <dbReference type="Proteomes" id="UP000499080"/>
    </source>
</evidence>
<reference evidence="1 3" key="1">
    <citation type="journal article" date="2019" name="Sci. Rep.">
        <title>Orb-weaving spider Araneus ventricosus genome elucidates the spidroin gene catalogue.</title>
        <authorList>
            <person name="Kono N."/>
            <person name="Nakamura H."/>
            <person name="Ohtoshi R."/>
            <person name="Moran D.A.P."/>
            <person name="Shinohara A."/>
            <person name="Yoshida Y."/>
            <person name="Fujiwara M."/>
            <person name="Mori M."/>
            <person name="Tomita M."/>
            <person name="Arakawa K."/>
        </authorList>
    </citation>
    <scope>NUCLEOTIDE SEQUENCE [LARGE SCALE GENOMIC DNA]</scope>
</reference>
<dbReference type="EMBL" id="BGPR01048456">
    <property type="protein sequence ID" value="GBO25460.1"/>
    <property type="molecule type" value="Genomic_DNA"/>
</dbReference>
<keyword evidence="3" id="KW-1185">Reference proteome</keyword>
<evidence type="ECO:0000313" key="1">
    <source>
        <dbReference type="EMBL" id="GBO25460.1"/>
    </source>
</evidence>
<organism evidence="1 3">
    <name type="scientific">Araneus ventricosus</name>
    <name type="common">Orbweaver spider</name>
    <name type="synonym">Epeira ventricosa</name>
    <dbReference type="NCBI Taxonomy" id="182803"/>
    <lineage>
        <taxon>Eukaryota</taxon>
        <taxon>Metazoa</taxon>
        <taxon>Ecdysozoa</taxon>
        <taxon>Arthropoda</taxon>
        <taxon>Chelicerata</taxon>
        <taxon>Arachnida</taxon>
        <taxon>Araneae</taxon>
        <taxon>Araneomorphae</taxon>
        <taxon>Entelegynae</taxon>
        <taxon>Araneoidea</taxon>
        <taxon>Araneidae</taxon>
        <taxon>Araneus</taxon>
    </lineage>
</organism>
<dbReference type="AlphaFoldDB" id="A0A4Y2VNZ8"/>
<accession>A0A4Y2VNZ8</accession>
<proteinExistence type="predicted"/>
<name>A0A4Y2VNZ8_ARAVE</name>
<evidence type="ECO:0000313" key="2">
    <source>
        <dbReference type="EMBL" id="GBO25463.1"/>
    </source>
</evidence>